<evidence type="ECO:0000313" key="2">
    <source>
        <dbReference type="Proteomes" id="UP001202328"/>
    </source>
</evidence>
<evidence type="ECO:0000313" key="1">
    <source>
        <dbReference type="EMBL" id="KAI3939893.1"/>
    </source>
</evidence>
<reference evidence="1" key="1">
    <citation type="submission" date="2022-04" db="EMBL/GenBank/DDBJ databases">
        <title>A functionally conserved STORR gene fusion in Papaver species that diverged 16.8 million years ago.</title>
        <authorList>
            <person name="Catania T."/>
        </authorList>
    </citation>
    <scope>NUCLEOTIDE SEQUENCE</scope>
    <source>
        <strain evidence="1">S-188037</strain>
    </source>
</reference>
<protein>
    <submittedName>
        <fullName evidence="1">Uncharacterized protein</fullName>
    </submittedName>
</protein>
<dbReference type="EMBL" id="JAJJMB010005286">
    <property type="protein sequence ID" value="KAI3939893.1"/>
    <property type="molecule type" value="Genomic_DNA"/>
</dbReference>
<accession>A0AAD4XS91</accession>
<name>A0AAD4XS91_9MAGN</name>
<dbReference type="Proteomes" id="UP001202328">
    <property type="component" value="Unassembled WGS sequence"/>
</dbReference>
<comment type="caution">
    <text evidence="1">The sequence shown here is derived from an EMBL/GenBank/DDBJ whole genome shotgun (WGS) entry which is preliminary data.</text>
</comment>
<proteinExistence type="predicted"/>
<dbReference type="AlphaFoldDB" id="A0AAD4XS91"/>
<organism evidence="1 2">
    <name type="scientific">Papaver atlanticum</name>
    <dbReference type="NCBI Taxonomy" id="357466"/>
    <lineage>
        <taxon>Eukaryota</taxon>
        <taxon>Viridiplantae</taxon>
        <taxon>Streptophyta</taxon>
        <taxon>Embryophyta</taxon>
        <taxon>Tracheophyta</taxon>
        <taxon>Spermatophyta</taxon>
        <taxon>Magnoliopsida</taxon>
        <taxon>Ranunculales</taxon>
        <taxon>Papaveraceae</taxon>
        <taxon>Papaveroideae</taxon>
        <taxon>Papaver</taxon>
    </lineage>
</organism>
<gene>
    <name evidence="1" type="ORF">MKW98_029669</name>
</gene>
<keyword evidence="2" id="KW-1185">Reference proteome</keyword>
<sequence>MLVLNHSHSRKPHWLSPALSLLIKGNNERNKKLNRQNFDSPAFEKYPIIERIARFIDFVDKVLNLRDDVADVNKFYLTLPLSQVDDESRECPKYYDILASHLNAWICSVVRHNIKTLSITFRIIAEWTFELP</sequence>